<proteinExistence type="predicted"/>
<evidence type="ECO:0000313" key="2">
    <source>
        <dbReference type="EMBL" id="TFK29640.1"/>
    </source>
</evidence>
<evidence type="ECO:0000259" key="1">
    <source>
        <dbReference type="Pfam" id="PF20236"/>
    </source>
</evidence>
<dbReference type="Pfam" id="PF20236">
    <property type="entry name" value="DUF6593"/>
    <property type="match status" value="1"/>
</dbReference>
<dbReference type="OrthoDB" id="2605483at2759"/>
<gene>
    <name evidence="2" type="ORF">FA15DRAFT_663791</name>
</gene>
<name>A0A5C3LA44_COPMA</name>
<dbReference type="EMBL" id="ML210148">
    <property type="protein sequence ID" value="TFK29640.1"/>
    <property type="molecule type" value="Genomic_DNA"/>
</dbReference>
<dbReference type="InterPro" id="IPR046528">
    <property type="entry name" value="DUF6593"/>
</dbReference>
<dbReference type="Proteomes" id="UP000307440">
    <property type="component" value="Unassembled WGS sequence"/>
</dbReference>
<protein>
    <recommendedName>
        <fullName evidence="1">DUF6593 domain-containing protein</fullName>
    </recommendedName>
</protein>
<keyword evidence="3" id="KW-1185">Reference proteome</keyword>
<sequence>MSKPDSVILCLVDNDPTATLLITSTGEPLYAIRTQRSHPNSTKETASPIAQPHATTTVCRLDRYQFTTGQVETEIGVIRLDGLRDGLGLVHLRLDSNHLLEIGHAAPKLIERHDTTTPEPEPGTDSLTVHDHSWTFTGPDKKQYIWQMFIQSPVLVLADQSFVPLARYRRAKIGIVSRPRKASLEVFPPGIGLMDMVVVTFVAFMRFRVPTDLHAVEVLEG</sequence>
<feature type="domain" description="DUF6593" evidence="1">
    <location>
        <begin position="14"/>
        <end position="206"/>
    </location>
</feature>
<dbReference type="AlphaFoldDB" id="A0A5C3LA44"/>
<organism evidence="2 3">
    <name type="scientific">Coprinopsis marcescibilis</name>
    <name type="common">Agaric fungus</name>
    <name type="synonym">Psathyrella marcescibilis</name>
    <dbReference type="NCBI Taxonomy" id="230819"/>
    <lineage>
        <taxon>Eukaryota</taxon>
        <taxon>Fungi</taxon>
        <taxon>Dikarya</taxon>
        <taxon>Basidiomycota</taxon>
        <taxon>Agaricomycotina</taxon>
        <taxon>Agaricomycetes</taxon>
        <taxon>Agaricomycetidae</taxon>
        <taxon>Agaricales</taxon>
        <taxon>Agaricineae</taxon>
        <taxon>Psathyrellaceae</taxon>
        <taxon>Coprinopsis</taxon>
    </lineage>
</organism>
<accession>A0A5C3LA44</accession>
<evidence type="ECO:0000313" key="3">
    <source>
        <dbReference type="Proteomes" id="UP000307440"/>
    </source>
</evidence>
<reference evidence="2 3" key="1">
    <citation type="journal article" date="2019" name="Nat. Ecol. Evol.">
        <title>Megaphylogeny resolves global patterns of mushroom evolution.</title>
        <authorList>
            <person name="Varga T."/>
            <person name="Krizsan K."/>
            <person name="Foldi C."/>
            <person name="Dima B."/>
            <person name="Sanchez-Garcia M."/>
            <person name="Sanchez-Ramirez S."/>
            <person name="Szollosi G.J."/>
            <person name="Szarkandi J.G."/>
            <person name="Papp V."/>
            <person name="Albert L."/>
            <person name="Andreopoulos W."/>
            <person name="Angelini C."/>
            <person name="Antonin V."/>
            <person name="Barry K.W."/>
            <person name="Bougher N.L."/>
            <person name="Buchanan P."/>
            <person name="Buyck B."/>
            <person name="Bense V."/>
            <person name="Catcheside P."/>
            <person name="Chovatia M."/>
            <person name="Cooper J."/>
            <person name="Damon W."/>
            <person name="Desjardin D."/>
            <person name="Finy P."/>
            <person name="Geml J."/>
            <person name="Haridas S."/>
            <person name="Hughes K."/>
            <person name="Justo A."/>
            <person name="Karasinski D."/>
            <person name="Kautmanova I."/>
            <person name="Kiss B."/>
            <person name="Kocsube S."/>
            <person name="Kotiranta H."/>
            <person name="LaButti K.M."/>
            <person name="Lechner B.E."/>
            <person name="Liimatainen K."/>
            <person name="Lipzen A."/>
            <person name="Lukacs Z."/>
            <person name="Mihaltcheva S."/>
            <person name="Morgado L.N."/>
            <person name="Niskanen T."/>
            <person name="Noordeloos M.E."/>
            <person name="Ohm R.A."/>
            <person name="Ortiz-Santana B."/>
            <person name="Ovrebo C."/>
            <person name="Racz N."/>
            <person name="Riley R."/>
            <person name="Savchenko A."/>
            <person name="Shiryaev A."/>
            <person name="Soop K."/>
            <person name="Spirin V."/>
            <person name="Szebenyi C."/>
            <person name="Tomsovsky M."/>
            <person name="Tulloss R.E."/>
            <person name="Uehling J."/>
            <person name="Grigoriev I.V."/>
            <person name="Vagvolgyi C."/>
            <person name="Papp T."/>
            <person name="Martin F.M."/>
            <person name="Miettinen O."/>
            <person name="Hibbett D.S."/>
            <person name="Nagy L.G."/>
        </authorList>
    </citation>
    <scope>NUCLEOTIDE SEQUENCE [LARGE SCALE GENOMIC DNA]</scope>
    <source>
        <strain evidence="2 3">CBS 121175</strain>
    </source>
</reference>